<accession>A0AAD6V7Y5</accession>
<evidence type="ECO:0000313" key="1">
    <source>
        <dbReference type="EMBL" id="KAJ7204734.1"/>
    </source>
</evidence>
<reference evidence="1" key="1">
    <citation type="submission" date="2023-03" db="EMBL/GenBank/DDBJ databases">
        <title>Massive genome expansion in bonnet fungi (Mycena s.s.) driven by repeated elements and novel gene families across ecological guilds.</title>
        <authorList>
            <consortium name="Lawrence Berkeley National Laboratory"/>
            <person name="Harder C.B."/>
            <person name="Miyauchi S."/>
            <person name="Viragh M."/>
            <person name="Kuo A."/>
            <person name="Thoen E."/>
            <person name="Andreopoulos B."/>
            <person name="Lu D."/>
            <person name="Skrede I."/>
            <person name="Drula E."/>
            <person name="Henrissat B."/>
            <person name="Morin E."/>
            <person name="Kohler A."/>
            <person name="Barry K."/>
            <person name="LaButti K."/>
            <person name="Morin E."/>
            <person name="Salamov A."/>
            <person name="Lipzen A."/>
            <person name="Mereny Z."/>
            <person name="Hegedus B."/>
            <person name="Baldrian P."/>
            <person name="Stursova M."/>
            <person name="Weitz H."/>
            <person name="Taylor A."/>
            <person name="Grigoriev I.V."/>
            <person name="Nagy L.G."/>
            <person name="Martin F."/>
            <person name="Kauserud H."/>
        </authorList>
    </citation>
    <scope>NUCLEOTIDE SEQUENCE</scope>
    <source>
        <strain evidence="1">9144</strain>
    </source>
</reference>
<evidence type="ECO:0000313" key="2">
    <source>
        <dbReference type="Proteomes" id="UP001219525"/>
    </source>
</evidence>
<sequence>MSAAFYALSRARWLHPINSPGFHKKAIEYLGLATQLDPAAARLWDIVHPRLKSGHVNYRNTSRYRLPRPFDFHAEGLMTDAYQAIFETAYEIEPEIFEEVFLNRAGECPHGDFRQNWSPLSRYALRLVGTAMLMHSVRVHYEVAAPRTIQITIGSQYWALGTSIAGRDEGKREVQQYLQKKLLQEFPVLHGWEAPLASGTFAQLPGQCAETRPWIQYAIFHDFRCPFPLKLTLQRLGDQLRDGGTVLSLAASIPHTRKRLQAAHIAWDKLLACKTEDEFWRAYTSHCCGLFTRHPMCGNCASMAQVFDVKFGATIIDLAKEITMDNIEAMKALLRSLTPDYP</sequence>
<dbReference type="Proteomes" id="UP001219525">
    <property type="component" value="Unassembled WGS sequence"/>
</dbReference>
<keyword evidence="2" id="KW-1185">Reference proteome</keyword>
<dbReference type="AlphaFoldDB" id="A0AAD6V7Y5"/>
<comment type="caution">
    <text evidence="1">The sequence shown here is derived from an EMBL/GenBank/DDBJ whole genome shotgun (WGS) entry which is preliminary data.</text>
</comment>
<name>A0AAD6V7Y5_9AGAR</name>
<organism evidence="1 2">
    <name type="scientific">Mycena pura</name>
    <dbReference type="NCBI Taxonomy" id="153505"/>
    <lineage>
        <taxon>Eukaryota</taxon>
        <taxon>Fungi</taxon>
        <taxon>Dikarya</taxon>
        <taxon>Basidiomycota</taxon>
        <taxon>Agaricomycotina</taxon>
        <taxon>Agaricomycetes</taxon>
        <taxon>Agaricomycetidae</taxon>
        <taxon>Agaricales</taxon>
        <taxon>Marasmiineae</taxon>
        <taxon>Mycenaceae</taxon>
        <taxon>Mycena</taxon>
    </lineage>
</organism>
<proteinExistence type="predicted"/>
<dbReference type="EMBL" id="JARJCW010000046">
    <property type="protein sequence ID" value="KAJ7204734.1"/>
    <property type="molecule type" value="Genomic_DNA"/>
</dbReference>
<protein>
    <submittedName>
        <fullName evidence="1">Uncharacterized protein</fullName>
    </submittedName>
</protein>
<gene>
    <name evidence="1" type="ORF">GGX14DRAFT_646027</name>
</gene>